<organism evidence="6 7">
    <name type="scientific">Zingiber officinale</name>
    <name type="common">Ginger</name>
    <name type="synonym">Amomum zingiber</name>
    <dbReference type="NCBI Taxonomy" id="94328"/>
    <lineage>
        <taxon>Eukaryota</taxon>
        <taxon>Viridiplantae</taxon>
        <taxon>Streptophyta</taxon>
        <taxon>Embryophyta</taxon>
        <taxon>Tracheophyta</taxon>
        <taxon>Spermatophyta</taxon>
        <taxon>Magnoliopsida</taxon>
        <taxon>Liliopsida</taxon>
        <taxon>Zingiberales</taxon>
        <taxon>Zingiberaceae</taxon>
        <taxon>Zingiber</taxon>
    </lineage>
</organism>
<proteinExistence type="inferred from homology"/>
<evidence type="ECO:0000256" key="2">
    <source>
        <dbReference type="ARBA" id="ARBA00023013"/>
    </source>
</evidence>
<dbReference type="Pfam" id="PF02234">
    <property type="entry name" value="CDI"/>
    <property type="match status" value="1"/>
</dbReference>
<dbReference type="GO" id="GO:0005634">
    <property type="term" value="C:nucleus"/>
    <property type="evidence" value="ECO:0007669"/>
    <property type="project" value="UniProtKB-UniRule"/>
</dbReference>
<keyword evidence="7" id="KW-1185">Reference proteome</keyword>
<evidence type="ECO:0000256" key="3">
    <source>
        <dbReference type="PIRNR" id="PIRNR017811"/>
    </source>
</evidence>
<reference evidence="6 7" key="1">
    <citation type="submission" date="2020-08" db="EMBL/GenBank/DDBJ databases">
        <title>Plant Genome Project.</title>
        <authorList>
            <person name="Zhang R.-G."/>
        </authorList>
    </citation>
    <scope>NUCLEOTIDE SEQUENCE [LARGE SCALE GENOMIC DNA]</scope>
    <source>
        <tissue evidence="6">Rhizome</tissue>
    </source>
</reference>
<name>A0A8J5GBH1_ZINOF</name>
<dbReference type="PIRSF" id="PIRSF017811">
    <property type="entry name" value="CDK_inhib_pln"/>
    <property type="match status" value="1"/>
</dbReference>
<accession>A0A8J5GBH1</accession>
<dbReference type="GO" id="GO:0051726">
    <property type="term" value="P:regulation of cell cycle"/>
    <property type="evidence" value="ECO:0007669"/>
    <property type="project" value="InterPro"/>
</dbReference>
<dbReference type="InterPro" id="IPR003175">
    <property type="entry name" value="CDI_dom"/>
</dbReference>
<comment type="caution">
    <text evidence="6">The sequence shown here is derived from an EMBL/GenBank/DDBJ whole genome shotgun (WGS) entry which is preliminary data.</text>
</comment>
<keyword evidence="2 3" id="KW-0649">Protein kinase inhibitor</keyword>
<evidence type="ECO:0000256" key="4">
    <source>
        <dbReference type="SAM" id="MobiDB-lite"/>
    </source>
</evidence>
<evidence type="ECO:0000313" key="6">
    <source>
        <dbReference type="EMBL" id="KAG6496172.1"/>
    </source>
</evidence>
<feature type="region of interest" description="Disordered" evidence="4">
    <location>
        <begin position="53"/>
        <end position="92"/>
    </location>
</feature>
<feature type="domain" description="Cyclin-dependent kinase inhibitor" evidence="5">
    <location>
        <begin position="168"/>
        <end position="212"/>
    </location>
</feature>
<dbReference type="PANTHER" id="PTHR46776">
    <property type="entry name" value="CYCLIN-DEPENDENT KINASE INHIBITOR 4-RELATED"/>
    <property type="match status" value="1"/>
</dbReference>
<comment type="similarity">
    <text evidence="1 3">Belongs to the CDI family. ICK/KRP subfamily.</text>
</comment>
<dbReference type="Gene3D" id="4.10.365.10">
    <property type="entry name" value="p27"/>
    <property type="match status" value="1"/>
</dbReference>
<dbReference type="InterPro" id="IPR044275">
    <property type="entry name" value="KRP"/>
</dbReference>
<protein>
    <recommendedName>
        <fullName evidence="3">Cyclin-dependent kinase inhibitor</fullName>
    </recommendedName>
</protein>
<gene>
    <name evidence="6" type="ORF">ZIOFF_044020</name>
</gene>
<dbReference type="EMBL" id="JACMSC010000012">
    <property type="protein sequence ID" value="KAG6496172.1"/>
    <property type="molecule type" value="Genomic_DNA"/>
</dbReference>
<dbReference type="GO" id="GO:0004861">
    <property type="term" value="F:cyclin-dependent protein serine/threonine kinase inhibitor activity"/>
    <property type="evidence" value="ECO:0007669"/>
    <property type="project" value="UniProtKB-UniRule"/>
</dbReference>
<dbReference type="AlphaFoldDB" id="A0A8J5GBH1"/>
<sequence>MRKAKLPGAVAVMKFASHQRSIGVLTRARALAAAAQDSHLAYLELRSRRLEKPLSPPRAFKPKATAPREPSTINANPRIIPLNAGTSNSGREVSCRSKDLEKERSPVVEVSCADSNLESESRERFAEILETTPSSLIRDSETIRTPDSSTRAIASSKGMQEDPICQYIPSNQETEEFLVRLEKLQQQIFMEKYNFDPVNDCPLPGQYEWVKLDC</sequence>
<evidence type="ECO:0000259" key="5">
    <source>
        <dbReference type="Pfam" id="PF02234"/>
    </source>
</evidence>
<evidence type="ECO:0000313" key="7">
    <source>
        <dbReference type="Proteomes" id="UP000734854"/>
    </source>
</evidence>
<evidence type="ECO:0000256" key="1">
    <source>
        <dbReference type="ARBA" id="ARBA00010274"/>
    </source>
</evidence>
<dbReference type="Proteomes" id="UP000734854">
    <property type="component" value="Unassembled WGS sequence"/>
</dbReference>
<dbReference type="InterPro" id="IPR044898">
    <property type="entry name" value="CDI_dom_sf"/>
</dbReference>